<evidence type="ECO:0000256" key="4">
    <source>
        <dbReference type="SAM" id="Phobius"/>
    </source>
</evidence>
<proteinExistence type="predicted"/>
<dbReference type="EMBL" id="JACEGD010000033">
    <property type="protein sequence ID" value="MBH5390514.1"/>
    <property type="molecule type" value="Genomic_DNA"/>
</dbReference>
<dbReference type="Gene3D" id="1.20.1250.20">
    <property type="entry name" value="MFS general substrate transporter like domains"/>
    <property type="match status" value="2"/>
</dbReference>
<name>A0ABS0PB37_9BRAD</name>
<keyword evidence="7" id="KW-1185">Reference proteome</keyword>
<evidence type="ECO:0000259" key="5">
    <source>
        <dbReference type="PROSITE" id="PS50850"/>
    </source>
</evidence>
<feature type="domain" description="Major facilitator superfamily (MFS) profile" evidence="5">
    <location>
        <begin position="10"/>
        <end position="394"/>
    </location>
</feature>
<evidence type="ECO:0000256" key="3">
    <source>
        <dbReference type="ARBA" id="ARBA00023136"/>
    </source>
</evidence>
<feature type="transmembrane region" description="Helical" evidence="4">
    <location>
        <begin position="242"/>
        <end position="271"/>
    </location>
</feature>
<feature type="transmembrane region" description="Helical" evidence="4">
    <location>
        <begin position="136"/>
        <end position="160"/>
    </location>
</feature>
<protein>
    <submittedName>
        <fullName evidence="6">MFS transporter</fullName>
    </submittedName>
</protein>
<sequence length="414" mass="42554">MSKASRFDYGWVVVAAGALMTCVGFGTMLSLAVFLQPISEAMGWSRAGVSAAATLDFLCMGFAAFLWGALSDRFGTRIVVLSGSLLLGLGLVTASQATHLWQFQLSFGVLIGVAAGSFYAPMMALASAWIEKNRSLAVALVSAGMGVSPVTIAPAASWLITAYDWRTAMLVIGCAAWALLIPACFLVRPAPAAAGNTNADAAPDVELSAAQALRTPQFIALAAAHFACCAAHSGPIFHMVSYAMVCGIAPLTAVTVYSVAGVSGLGGRLLLGAAADRIGAKPVLVGGLLVQAMCIAAYLAVGQLGEFYALSVVFGLAYGGVMPLYAVLVREFFGARIMGTVFGAVSAFASLGMALGPWAGGLVFDNFQRYTWLHAGSFAIGLAAVAVALSFPTRRRPSLDLGRGAAVTPGAFRG</sequence>
<keyword evidence="3 4" id="KW-0472">Membrane</keyword>
<feature type="transmembrane region" description="Helical" evidence="4">
    <location>
        <begin position="167"/>
        <end position="188"/>
    </location>
</feature>
<dbReference type="CDD" id="cd17355">
    <property type="entry name" value="MFS_YcxA_like"/>
    <property type="match status" value="1"/>
</dbReference>
<accession>A0ABS0PB37</accession>
<evidence type="ECO:0000313" key="7">
    <source>
        <dbReference type="Proteomes" id="UP001194539"/>
    </source>
</evidence>
<reference evidence="6 7" key="1">
    <citation type="submission" date="2020-07" db="EMBL/GenBank/DDBJ databases">
        <title>Bradyrhizobium diversity isolated from nodules of indigenous legumes of Western Australia.</title>
        <authorList>
            <person name="Klepa M.S."/>
        </authorList>
    </citation>
    <scope>NUCLEOTIDE SEQUENCE [LARGE SCALE GENOMIC DNA]</scope>
    <source>
        <strain evidence="6 7">CNPSo 4019</strain>
    </source>
</reference>
<organism evidence="6 7">
    <name type="scientific">Bradyrhizobium diversitatis</name>
    <dbReference type="NCBI Taxonomy" id="2755406"/>
    <lineage>
        <taxon>Bacteria</taxon>
        <taxon>Pseudomonadati</taxon>
        <taxon>Pseudomonadota</taxon>
        <taxon>Alphaproteobacteria</taxon>
        <taxon>Hyphomicrobiales</taxon>
        <taxon>Nitrobacteraceae</taxon>
        <taxon>Bradyrhizobium</taxon>
    </lineage>
</organism>
<evidence type="ECO:0000256" key="2">
    <source>
        <dbReference type="ARBA" id="ARBA00022989"/>
    </source>
</evidence>
<gene>
    <name evidence="6" type="ORF">H1B27_30160</name>
</gene>
<dbReference type="PANTHER" id="PTHR11360:SF290">
    <property type="entry name" value="MONOCARBOXYLATE MFS PERMEASE"/>
    <property type="match status" value="1"/>
</dbReference>
<dbReference type="InterPro" id="IPR050327">
    <property type="entry name" value="Proton-linked_MCT"/>
</dbReference>
<keyword evidence="2 4" id="KW-1133">Transmembrane helix</keyword>
<feature type="transmembrane region" description="Helical" evidence="4">
    <location>
        <begin position="307"/>
        <end position="328"/>
    </location>
</feature>
<evidence type="ECO:0000256" key="1">
    <source>
        <dbReference type="ARBA" id="ARBA00022692"/>
    </source>
</evidence>
<feature type="transmembrane region" description="Helical" evidence="4">
    <location>
        <begin position="12"/>
        <end position="35"/>
    </location>
</feature>
<dbReference type="SUPFAM" id="SSF103473">
    <property type="entry name" value="MFS general substrate transporter"/>
    <property type="match status" value="1"/>
</dbReference>
<dbReference type="InterPro" id="IPR020846">
    <property type="entry name" value="MFS_dom"/>
</dbReference>
<dbReference type="Proteomes" id="UP001194539">
    <property type="component" value="Unassembled WGS sequence"/>
</dbReference>
<keyword evidence="1 4" id="KW-0812">Transmembrane</keyword>
<feature type="transmembrane region" description="Helical" evidence="4">
    <location>
        <begin position="372"/>
        <end position="391"/>
    </location>
</feature>
<evidence type="ECO:0000313" key="6">
    <source>
        <dbReference type="EMBL" id="MBH5390514.1"/>
    </source>
</evidence>
<dbReference type="PANTHER" id="PTHR11360">
    <property type="entry name" value="MONOCARBOXYLATE TRANSPORTER"/>
    <property type="match status" value="1"/>
</dbReference>
<feature type="transmembrane region" description="Helical" evidence="4">
    <location>
        <begin position="47"/>
        <end position="68"/>
    </location>
</feature>
<dbReference type="InterPro" id="IPR011701">
    <property type="entry name" value="MFS"/>
</dbReference>
<dbReference type="PROSITE" id="PS50850">
    <property type="entry name" value="MFS"/>
    <property type="match status" value="1"/>
</dbReference>
<feature type="transmembrane region" description="Helical" evidence="4">
    <location>
        <begin position="74"/>
        <end position="93"/>
    </location>
</feature>
<feature type="transmembrane region" description="Helical" evidence="4">
    <location>
        <begin position="340"/>
        <end position="360"/>
    </location>
</feature>
<dbReference type="RefSeq" id="WP_197968553.1">
    <property type="nucleotide sequence ID" value="NZ_JACEGD010000033.1"/>
</dbReference>
<feature type="transmembrane region" description="Helical" evidence="4">
    <location>
        <begin position="283"/>
        <end position="301"/>
    </location>
</feature>
<dbReference type="Pfam" id="PF07690">
    <property type="entry name" value="MFS_1"/>
    <property type="match status" value="1"/>
</dbReference>
<feature type="transmembrane region" description="Helical" evidence="4">
    <location>
        <begin position="105"/>
        <end position="130"/>
    </location>
</feature>
<comment type="caution">
    <text evidence="6">The sequence shown here is derived from an EMBL/GenBank/DDBJ whole genome shotgun (WGS) entry which is preliminary data.</text>
</comment>
<dbReference type="InterPro" id="IPR036259">
    <property type="entry name" value="MFS_trans_sf"/>
</dbReference>